<sequence>MDTYGALVKSLSLSLSLSLAQNASASLSPSLLRNRVSPPLLVDSAGVSRFLTDRLESSASVSVESSSLSVVSPIVSSLSAEDASLQLSFTTPPLFLHLSSATPSVSLGGSISLSTMVRMKRTSMVITDQDTSRFDYNGNK</sequence>
<evidence type="ECO:0000256" key="1">
    <source>
        <dbReference type="SAM" id="SignalP"/>
    </source>
</evidence>
<proteinExistence type="predicted"/>
<name>A0ABQ7NN50_BRACM</name>
<gene>
    <name evidence="2" type="primary">A02g512790.1_BraROA</name>
    <name evidence="2" type="ORF">IGI04_008613</name>
</gene>
<evidence type="ECO:0008006" key="4">
    <source>
        <dbReference type="Google" id="ProtNLM"/>
    </source>
</evidence>
<evidence type="ECO:0000313" key="2">
    <source>
        <dbReference type="EMBL" id="KAG5412294.1"/>
    </source>
</evidence>
<feature type="chain" id="PRO_5046496466" description="REJ domain-containing protein" evidence="1">
    <location>
        <begin position="26"/>
        <end position="140"/>
    </location>
</feature>
<dbReference type="EMBL" id="JADBGQ010000002">
    <property type="protein sequence ID" value="KAG5412294.1"/>
    <property type="molecule type" value="Genomic_DNA"/>
</dbReference>
<keyword evidence="1" id="KW-0732">Signal</keyword>
<reference evidence="2 3" key="1">
    <citation type="submission" date="2021-03" db="EMBL/GenBank/DDBJ databases">
        <authorList>
            <person name="King G.J."/>
            <person name="Bancroft I."/>
            <person name="Baten A."/>
            <person name="Bloomfield J."/>
            <person name="Borpatragohain P."/>
            <person name="He Z."/>
            <person name="Irish N."/>
            <person name="Irwin J."/>
            <person name="Liu K."/>
            <person name="Mauleon R.P."/>
            <person name="Moore J."/>
            <person name="Morris R."/>
            <person name="Ostergaard L."/>
            <person name="Wang B."/>
            <person name="Wells R."/>
        </authorList>
    </citation>
    <scope>NUCLEOTIDE SEQUENCE [LARGE SCALE GENOMIC DNA]</scope>
    <source>
        <strain evidence="2">R-o-18</strain>
        <tissue evidence="2">Leaf</tissue>
    </source>
</reference>
<evidence type="ECO:0000313" key="3">
    <source>
        <dbReference type="Proteomes" id="UP000823674"/>
    </source>
</evidence>
<comment type="caution">
    <text evidence="2">The sequence shown here is derived from an EMBL/GenBank/DDBJ whole genome shotgun (WGS) entry which is preliminary data.</text>
</comment>
<organism evidence="2 3">
    <name type="scientific">Brassica rapa subsp. trilocularis</name>
    <dbReference type="NCBI Taxonomy" id="1813537"/>
    <lineage>
        <taxon>Eukaryota</taxon>
        <taxon>Viridiplantae</taxon>
        <taxon>Streptophyta</taxon>
        <taxon>Embryophyta</taxon>
        <taxon>Tracheophyta</taxon>
        <taxon>Spermatophyta</taxon>
        <taxon>Magnoliopsida</taxon>
        <taxon>eudicotyledons</taxon>
        <taxon>Gunneridae</taxon>
        <taxon>Pentapetalae</taxon>
        <taxon>rosids</taxon>
        <taxon>malvids</taxon>
        <taxon>Brassicales</taxon>
        <taxon>Brassicaceae</taxon>
        <taxon>Brassiceae</taxon>
        <taxon>Brassica</taxon>
    </lineage>
</organism>
<feature type="non-terminal residue" evidence="2">
    <location>
        <position position="140"/>
    </location>
</feature>
<feature type="signal peptide" evidence="1">
    <location>
        <begin position="1"/>
        <end position="25"/>
    </location>
</feature>
<protein>
    <recommendedName>
        <fullName evidence="4">REJ domain-containing protein</fullName>
    </recommendedName>
</protein>
<dbReference type="Proteomes" id="UP000823674">
    <property type="component" value="Chromosome A02"/>
</dbReference>
<accession>A0ABQ7NN50</accession>
<keyword evidence="3" id="KW-1185">Reference proteome</keyword>